<protein>
    <submittedName>
        <fullName evidence="1">Uncharacterized protein</fullName>
    </submittedName>
</protein>
<dbReference type="EMBL" id="CAKMMG010000001">
    <property type="protein sequence ID" value="CAH1196926.1"/>
    <property type="molecule type" value="Genomic_DNA"/>
</dbReference>
<dbReference type="Proteomes" id="UP000838324">
    <property type="component" value="Unassembled WGS sequence"/>
</dbReference>
<evidence type="ECO:0000313" key="2">
    <source>
        <dbReference type="Proteomes" id="UP000838324"/>
    </source>
</evidence>
<organism evidence="1 2">
    <name type="scientific">Paenibacillus auburnensis</name>
    <dbReference type="NCBI Taxonomy" id="2905649"/>
    <lineage>
        <taxon>Bacteria</taxon>
        <taxon>Bacillati</taxon>
        <taxon>Bacillota</taxon>
        <taxon>Bacilli</taxon>
        <taxon>Bacillales</taxon>
        <taxon>Paenibacillaceae</taxon>
        <taxon>Paenibacillus</taxon>
    </lineage>
</organism>
<evidence type="ECO:0000313" key="1">
    <source>
        <dbReference type="EMBL" id="CAH1196926.1"/>
    </source>
</evidence>
<comment type="caution">
    <text evidence="1">The sequence shown here is derived from an EMBL/GenBank/DDBJ whole genome shotgun (WGS) entry which is preliminary data.</text>
</comment>
<reference evidence="1" key="1">
    <citation type="submission" date="2022-01" db="EMBL/GenBank/DDBJ databases">
        <authorList>
            <person name="Criscuolo A."/>
        </authorList>
    </citation>
    <scope>NUCLEOTIDE SEQUENCE</scope>
    <source>
        <strain evidence="1">CIP111892</strain>
    </source>
</reference>
<accession>A0ABN8GA64</accession>
<keyword evidence="2" id="KW-1185">Reference proteome</keyword>
<sequence length="54" mass="5881">MGYDQKCTPISERLTIIIDGGAATLSHAVVSEASASAIYASRFFAYLLKIRIYP</sequence>
<name>A0ABN8GA64_9BACL</name>
<gene>
    <name evidence="1" type="ORF">PAECIP111892_02372</name>
</gene>
<proteinExistence type="predicted"/>